<accession>E5A7S5</accession>
<dbReference type="EMBL" id="FP929136">
    <property type="protein sequence ID" value="CBX99670.1"/>
    <property type="molecule type" value="Genomic_DNA"/>
</dbReference>
<name>E5A7S5_LEPMJ</name>
<dbReference type="VEuPathDB" id="FungiDB:LEMA_P089090.1"/>
<feature type="region of interest" description="Disordered" evidence="1">
    <location>
        <begin position="1"/>
        <end position="28"/>
    </location>
</feature>
<dbReference type="HOGENOM" id="CLU_787708_0_0_1"/>
<gene>
    <name evidence="2" type="ORF">LEMA_P089090.1</name>
</gene>
<protein>
    <submittedName>
        <fullName evidence="2">Uncharacterized protein</fullName>
    </submittedName>
</protein>
<keyword evidence="3" id="KW-1185">Reference proteome</keyword>
<evidence type="ECO:0000313" key="2">
    <source>
        <dbReference type="EMBL" id="CBX99670.1"/>
    </source>
</evidence>
<dbReference type="AlphaFoldDB" id="E5A7S5"/>
<reference evidence="3" key="1">
    <citation type="journal article" date="2011" name="Nat. Commun.">
        <title>Effector diversification within compartments of the Leptosphaeria maculans genome affected by Repeat-Induced Point mutations.</title>
        <authorList>
            <person name="Rouxel T."/>
            <person name="Grandaubert J."/>
            <person name="Hane J.K."/>
            <person name="Hoede C."/>
            <person name="van de Wouw A.P."/>
            <person name="Couloux A."/>
            <person name="Dominguez V."/>
            <person name="Anthouard V."/>
            <person name="Bally P."/>
            <person name="Bourras S."/>
            <person name="Cozijnsen A.J."/>
            <person name="Ciuffetti L.M."/>
            <person name="Degrave A."/>
            <person name="Dilmaghani A."/>
            <person name="Duret L."/>
            <person name="Fudal I."/>
            <person name="Goodwin S.B."/>
            <person name="Gout L."/>
            <person name="Glaser N."/>
            <person name="Linglin J."/>
            <person name="Kema G.H.J."/>
            <person name="Lapalu N."/>
            <person name="Lawrence C.B."/>
            <person name="May K."/>
            <person name="Meyer M."/>
            <person name="Ollivier B."/>
            <person name="Poulain J."/>
            <person name="Schoch C.L."/>
            <person name="Simon A."/>
            <person name="Spatafora J.W."/>
            <person name="Stachowiak A."/>
            <person name="Turgeon B.G."/>
            <person name="Tyler B.M."/>
            <person name="Vincent D."/>
            <person name="Weissenbach J."/>
            <person name="Amselem J."/>
            <person name="Quesneville H."/>
            <person name="Oliver R.P."/>
            <person name="Wincker P."/>
            <person name="Balesdent M.-H."/>
            <person name="Howlett B.J."/>
        </authorList>
    </citation>
    <scope>NUCLEOTIDE SEQUENCE [LARGE SCALE GENOMIC DNA]</scope>
    <source>
        <strain evidence="3">JN3 / isolate v23.1.3 / race Av1-4-5-6-7-8</strain>
    </source>
</reference>
<dbReference type="Proteomes" id="UP000002668">
    <property type="component" value="Genome"/>
</dbReference>
<sequence length="352" mass="39280">MAMHGGPMSDSPRLARSKGGTCGGPLQIARTKRSIEHVKRRTPHPAEYMHANYVPSLEFQIRGCVCSKIFQDAARRDHRSSEATRSRLKMGDWLQFQGCRRTQPLFAKCGLRDVGQAATKLRYAGLHDSRHQWDLRSMRVLSVGVERSGDTKGPASILGLRAINVVILVIDKVRSPVYTTVSSGGHGAVNKYCDVHRWSIIVEIEMPSWQQRTKTGHHNMTASLDLFCQRATTCHLWVGGWTEILIEQGGRVDGTLRRRPVDMGITHIVHTTPCVEHGGVDSCTLRCRPGPQQAVSARVWDAGAAHWAVNDNTPRWEEDLRSGRSTKTNDWWPLPKIADMPSCPRVIPADFG</sequence>
<evidence type="ECO:0000313" key="3">
    <source>
        <dbReference type="Proteomes" id="UP000002668"/>
    </source>
</evidence>
<dbReference type="InParanoid" id="E5A7S5"/>
<proteinExistence type="predicted"/>
<organism evidence="2 3">
    <name type="scientific">Leptosphaeria maculans (strain JN3 / isolate v23.1.3 / race Av1-4-5-6-7-8)</name>
    <name type="common">Blackleg fungus</name>
    <name type="synonym">Phoma lingam</name>
    <dbReference type="NCBI Taxonomy" id="985895"/>
    <lineage>
        <taxon>Eukaryota</taxon>
        <taxon>Fungi</taxon>
        <taxon>Dikarya</taxon>
        <taxon>Ascomycota</taxon>
        <taxon>Pezizomycotina</taxon>
        <taxon>Dothideomycetes</taxon>
        <taxon>Pleosporomycetidae</taxon>
        <taxon>Pleosporales</taxon>
        <taxon>Pleosporineae</taxon>
        <taxon>Leptosphaeriaceae</taxon>
        <taxon>Plenodomus</taxon>
        <taxon>Plenodomus lingam/Leptosphaeria maculans species complex</taxon>
    </lineage>
</organism>
<evidence type="ECO:0000256" key="1">
    <source>
        <dbReference type="SAM" id="MobiDB-lite"/>
    </source>
</evidence>